<name>A0A518CV84_9BACT</name>
<gene>
    <name evidence="2" type="ORF">Pla163_02100</name>
</gene>
<dbReference type="EMBL" id="CP036290">
    <property type="protein sequence ID" value="QDU83114.1"/>
    <property type="molecule type" value="Genomic_DNA"/>
</dbReference>
<feature type="signal peptide" evidence="1">
    <location>
        <begin position="1"/>
        <end position="22"/>
    </location>
</feature>
<dbReference type="Proteomes" id="UP000319342">
    <property type="component" value="Chromosome"/>
</dbReference>
<protein>
    <recommendedName>
        <fullName evidence="4">Outer membrane protein beta-barrel domain-containing protein</fullName>
    </recommendedName>
</protein>
<evidence type="ECO:0000256" key="1">
    <source>
        <dbReference type="SAM" id="SignalP"/>
    </source>
</evidence>
<accession>A0A518CV84</accession>
<evidence type="ECO:0000313" key="2">
    <source>
        <dbReference type="EMBL" id="QDU83114.1"/>
    </source>
</evidence>
<dbReference type="OrthoDB" id="9860208at2"/>
<dbReference type="InterPro" id="IPR011250">
    <property type="entry name" value="OMP/PagP_B-barrel"/>
</dbReference>
<keyword evidence="3" id="KW-1185">Reference proteome</keyword>
<organism evidence="2 3">
    <name type="scientific">Rohdeia mirabilis</name>
    <dbReference type="NCBI Taxonomy" id="2528008"/>
    <lineage>
        <taxon>Bacteria</taxon>
        <taxon>Pseudomonadati</taxon>
        <taxon>Planctomycetota</taxon>
        <taxon>Planctomycetia</taxon>
        <taxon>Planctomycetia incertae sedis</taxon>
        <taxon>Rohdeia</taxon>
    </lineage>
</organism>
<feature type="chain" id="PRO_5021781329" description="Outer membrane protein beta-barrel domain-containing protein" evidence="1">
    <location>
        <begin position="23"/>
        <end position="178"/>
    </location>
</feature>
<dbReference type="RefSeq" id="WP_145182245.1">
    <property type="nucleotide sequence ID" value="NZ_CP036290.1"/>
</dbReference>
<sequence precursor="true">MRINLLPTALLPLALVSCQSMSEGVVSLEARAMAYDDTEISQSGAGFAEENVDVSAYGLQAAIMTPILDVTASVDRREFENESSNEVAVGLRRRFLEIAFVHPYVAADLRYGFGLETGFDEVDYAGWALGVGALVDISDHLFLDFKVAYERTLDDIDIGTSDEALEGVVGYVGVGLTF</sequence>
<dbReference type="PROSITE" id="PS51257">
    <property type="entry name" value="PROKAR_LIPOPROTEIN"/>
    <property type="match status" value="1"/>
</dbReference>
<dbReference type="SUPFAM" id="SSF56925">
    <property type="entry name" value="OMPA-like"/>
    <property type="match status" value="1"/>
</dbReference>
<evidence type="ECO:0008006" key="4">
    <source>
        <dbReference type="Google" id="ProtNLM"/>
    </source>
</evidence>
<proteinExistence type="predicted"/>
<reference evidence="2 3" key="1">
    <citation type="submission" date="2019-02" db="EMBL/GenBank/DDBJ databases">
        <title>Deep-cultivation of Planctomycetes and their phenomic and genomic characterization uncovers novel biology.</title>
        <authorList>
            <person name="Wiegand S."/>
            <person name="Jogler M."/>
            <person name="Boedeker C."/>
            <person name="Pinto D."/>
            <person name="Vollmers J."/>
            <person name="Rivas-Marin E."/>
            <person name="Kohn T."/>
            <person name="Peeters S.H."/>
            <person name="Heuer A."/>
            <person name="Rast P."/>
            <person name="Oberbeckmann S."/>
            <person name="Bunk B."/>
            <person name="Jeske O."/>
            <person name="Meyerdierks A."/>
            <person name="Storesund J.E."/>
            <person name="Kallscheuer N."/>
            <person name="Luecker S."/>
            <person name="Lage O.M."/>
            <person name="Pohl T."/>
            <person name="Merkel B.J."/>
            <person name="Hornburger P."/>
            <person name="Mueller R.-W."/>
            <person name="Bruemmer F."/>
            <person name="Labrenz M."/>
            <person name="Spormann A.M."/>
            <person name="Op den Camp H."/>
            <person name="Overmann J."/>
            <person name="Amann R."/>
            <person name="Jetten M.S.M."/>
            <person name="Mascher T."/>
            <person name="Medema M.H."/>
            <person name="Devos D.P."/>
            <person name="Kaster A.-K."/>
            <person name="Ovreas L."/>
            <person name="Rohde M."/>
            <person name="Galperin M.Y."/>
            <person name="Jogler C."/>
        </authorList>
    </citation>
    <scope>NUCLEOTIDE SEQUENCE [LARGE SCALE GENOMIC DNA]</scope>
    <source>
        <strain evidence="2 3">Pla163</strain>
    </source>
</reference>
<keyword evidence="1" id="KW-0732">Signal</keyword>
<dbReference type="AlphaFoldDB" id="A0A518CV84"/>
<dbReference type="Gene3D" id="2.40.160.20">
    <property type="match status" value="1"/>
</dbReference>
<evidence type="ECO:0000313" key="3">
    <source>
        <dbReference type="Proteomes" id="UP000319342"/>
    </source>
</evidence>